<protein>
    <submittedName>
        <fullName evidence="1">Uncharacterized protein</fullName>
    </submittedName>
</protein>
<evidence type="ECO:0000313" key="2">
    <source>
        <dbReference type="Proteomes" id="UP000053989"/>
    </source>
</evidence>
<reference evidence="2" key="2">
    <citation type="submission" date="2015-01" db="EMBL/GenBank/DDBJ databases">
        <title>Evolutionary Origins and Diversification of the Mycorrhizal Mutualists.</title>
        <authorList>
            <consortium name="DOE Joint Genome Institute"/>
            <consortium name="Mycorrhizal Genomics Consortium"/>
            <person name="Kohler A."/>
            <person name="Kuo A."/>
            <person name="Nagy L.G."/>
            <person name="Floudas D."/>
            <person name="Copeland A."/>
            <person name="Barry K.W."/>
            <person name="Cichocki N."/>
            <person name="Veneault-Fourrey C."/>
            <person name="LaButti K."/>
            <person name="Lindquist E.A."/>
            <person name="Lipzen A."/>
            <person name="Lundell T."/>
            <person name="Morin E."/>
            <person name="Murat C."/>
            <person name="Riley R."/>
            <person name="Ohm R."/>
            <person name="Sun H."/>
            <person name="Tunlid A."/>
            <person name="Henrissat B."/>
            <person name="Grigoriev I.V."/>
            <person name="Hibbett D.S."/>
            <person name="Martin F."/>
        </authorList>
    </citation>
    <scope>NUCLEOTIDE SEQUENCE [LARGE SCALE GENOMIC DNA]</scope>
    <source>
        <strain evidence="2">Foug A</strain>
    </source>
</reference>
<sequence length="53" mass="5917">MPSERDVFVGLPITISIRFRWNLGSDQARGSPPGQLVGMDVTMEYTLSCLRMS</sequence>
<proteinExistence type="predicted"/>
<keyword evidence="2" id="KW-1185">Reference proteome</keyword>
<dbReference type="InParanoid" id="A0A0C3E5U9"/>
<name>A0A0C3E5U9_9AGAM</name>
<reference evidence="1 2" key="1">
    <citation type="submission" date="2014-04" db="EMBL/GenBank/DDBJ databases">
        <authorList>
            <consortium name="DOE Joint Genome Institute"/>
            <person name="Kuo A."/>
            <person name="Kohler A."/>
            <person name="Nagy L.G."/>
            <person name="Floudas D."/>
            <person name="Copeland A."/>
            <person name="Barry K.W."/>
            <person name="Cichocki N."/>
            <person name="Veneault-Fourrey C."/>
            <person name="LaButti K."/>
            <person name="Lindquist E.A."/>
            <person name="Lipzen A."/>
            <person name="Lundell T."/>
            <person name="Morin E."/>
            <person name="Murat C."/>
            <person name="Sun H."/>
            <person name="Tunlid A."/>
            <person name="Henrissat B."/>
            <person name="Grigoriev I.V."/>
            <person name="Hibbett D.S."/>
            <person name="Martin F."/>
            <person name="Nordberg H.P."/>
            <person name="Cantor M.N."/>
            <person name="Hua S.X."/>
        </authorList>
    </citation>
    <scope>NUCLEOTIDE SEQUENCE [LARGE SCALE GENOMIC DNA]</scope>
    <source>
        <strain evidence="1 2">Foug A</strain>
    </source>
</reference>
<dbReference type="EMBL" id="KN822010">
    <property type="protein sequence ID" value="KIM68140.1"/>
    <property type="molecule type" value="Genomic_DNA"/>
</dbReference>
<gene>
    <name evidence="1" type="ORF">SCLCIDRAFT_1209546</name>
</gene>
<organism evidence="1 2">
    <name type="scientific">Scleroderma citrinum Foug A</name>
    <dbReference type="NCBI Taxonomy" id="1036808"/>
    <lineage>
        <taxon>Eukaryota</taxon>
        <taxon>Fungi</taxon>
        <taxon>Dikarya</taxon>
        <taxon>Basidiomycota</taxon>
        <taxon>Agaricomycotina</taxon>
        <taxon>Agaricomycetes</taxon>
        <taxon>Agaricomycetidae</taxon>
        <taxon>Boletales</taxon>
        <taxon>Sclerodermatineae</taxon>
        <taxon>Sclerodermataceae</taxon>
        <taxon>Scleroderma</taxon>
    </lineage>
</organism>
<dbReference type="HOGENOM" id="CLU_3070058_0_0_1"/>
<accession>A0A0C3E5U9</accession>
<dbReference type="AlphaFoldDB" id="A0A0C3E5U9"/>
<dbReference type="Proteomes" id="UP000053989">
    <property type="component" value="Unassembled WGS sequence"/>
</dbReference>
<evidence type="ECO:0000313" key="1">
    <source>
        <dbReference type="EMBL" id="KIM68140.1"/>
    </source>
</evidence>